<keyword evidence="1" id="KW-0812">Transmembrane</keyword>
<evidence type="ECO:0000313" key="4">
    <source>
        <dbReference type="Proteomes" id="UP000254545"/>
    </source>
</evidence>
<feature type="domain" description="Periplasmic sensor" evidence="2">
    <location>
        <begin position="44"/>
        <end position="145"/>
    </location>
</feature>
<proteinExistence type="predicted"/>
<keyword evidence="3" id="KW-0548">Nucleotidyltransferase</keyword>
<sequence length="199" mass="22096">MNKDFSQTARPTFKRALRRISVISVVISMTLVWLLLSTASIFTLKQYAQKNLELTAATMGRSLEAALVFGDSAAAEETLASLGKQGQISQAIVLNGQKQHFAAWRHEPLANKEQVSGLISQWLFPEPTVQPIWHQGKQIGELRLTALDELISHFLGISILGTDRQHSARLIHRPAADPLPAPGDRHRPAEHYRGCARYS</sequence>
<dbReference type="GO" id="GO:0052621">
    <property type="term" value="F:diguanylate cyclase activity"/>
    <property type="evidence" value="ECO:0007669"/>
    <property type="project" value="UniProtKB-EC"/>
</dbReference>
<name>A0A7H4MQK1_KLEVA</name>
<evidence type="ECO:0000259" key="2">
    <source>
        <dbReference type="Pfam" id="PF17152"/>
    </source>
</evidence>
<evidence type="ECO:0000256" key="1">
    <source>
        <dbReference type="SAM" id="Phobius"/>
    </source>
</evidence>
<protein>
    <submittedName>
        <fullName evidence="3">Diguanylate cyclase</fullName>
        <ecNumber evidence="3">2.7.7.65</ecNumber>
    </submittedName>
</protein>
<dbReference type="Pfam" id="PF17152">
    <property type="entry name" value="CHASE8"/>
    <property type="match status" value="1"/>
</dbReference>
<accession>A0A7H4MQK1</accession>
<keyword evidence="1" id="KW-1133">Transmembrane helix</keyword>
<feature type="transmembrane region" description="Helical" evidence="1">
    <location>
        <begin position="20"/>
        <end position="42"/>
    </location>
</feature>
<keyword evidence="1" id="KW-0472">Membrane</keyword>
<gene>
    <name evidence="3" type="primary">yfiN_1</name>
    <name evidence="3" type="ORF">NCTC9177_06552</name>
</gene>
<dbReference type="EMBL" id="UGKR01000003">
    <property type="protein sequence ID" value="STS92601.1"/>
    <property type="molecule type" value="Genomic_DNA"/>
</dbReference>
<dbReference type="EC" id="2.7.7.65" evidence="3"/>
<keyword evidence="3" id="KW-0808">Transferase</keyword>
<evidence type="ECO:0000313" key="3">
    <source>
        <dbReference type="EMBL" id="STS92601.1"/>
    </source>
</evidence>
<comment type="caution">
    <text evidence="3">The sequence shown here is derived from an EMBL/GenBank/DDBJ whole genome shotgun (WGS) entry which is preliminary data.</text>
</comment>
<dbReference type="InterPro" id="IPR033417">
    <property type="entry name" value="CHASE8"/>
</dbReference>
<dbReference type="Proteomes" id="UP000254545">
    <property type="component" value="Unassembled WGS sequence"/>
</dbReference>
<reference evidence="3 4" key="1">
    <citation type="submission" date="2018-06" db="EMBL/GenBank/DDBJ databases">
        <authorList>
            <consortium name="Pathogen Informatics"/>
            <person name="Doyle S."/>
        </authorList>
    </citation>
    <scope>NUCLEOTIDE SEQUENCE [LARGE SCALE GENOMIC DNA]</scope>
    <source>
        <strain evidence="3 4">NCTC9177</strain>
    </source>
</reference>
<dbReference type="AlphaFoldDB" id="A0A7H4MQK1"/>
<organism evidence="3 4">
    <name type="scientific">Klebsiella variicola</name>
    <dbReference type="NCBI Taxonomy" id="244366"/>
    <lineage>
        <taxon>Bacteria</taxon>
        <taxon>Pseudomonadati</taxon>
        <taxon>Pseudomonadota</taxon>
        <taxon>Gammaproteobacteria</taxon>
        <taxon>Enterobacterales</taxon>
        <taxon>Enterobacteriaceae</taxon>
        <taxon>Klebsiella/Raoultella group</taxon>
        <taxon>Klebsiella</taxon>
        <taxon>Klebsiella pneumoniae complex</taxon>
    </lineage>
</organism>